<feature type="transmembrane region" description="Helical" evidence="3">
    <location>
        <begin position="163"/>
        <end position="194"/>
    </location>
</feature>
<dbReference type="InterPro" id="IPR048254">
    <property type="entry name" value="CDP_ALCOHOL_P_TRANSF_CS"/>
</dbReference>
<proteinExistence type="inferred from homology"/>
<dbReference type="GO" id="GO:0016780">
    <property type="term" value="F:phosphotransferase activity, for other substituted phosphate groups"/>
    <property type="evidence" value="ECO:0007669"/>
    <property type="project" value="InterPro"/>
</dbReference>
<dbReference type="RefSeq" id="WP_237762001.1">
    <property type="nucleotide sequence ID" value="NZ_LNYU01000004.1"/>
</dbReference>
<feature type="transmembrane region" description="Helical" evidence="3">
    <location>
        <begin position="90"/>
        <end position="113"/>
    </location>
</feature>
<organism evidence="4 5">
    <name type="scientific">Legionella santicrucis</name>
    <dbReference type="NCBI Taxonomy" id="45074"/>
    <lineage>
        <taxon>Bacteria</taxon>
        <taxon>Pseudomonadati</taxon>
        <taxon>Pseudomonadota</taxon>
        <taxon>Gammaproteobacteria</taxon>
        <taxon>Legionellales</taxon>
        <taxon>Legionellaceae</taxon>
        <taxon>Legionella</taxon>
    </lineage>
</organism>
<dbReference type="AlphaFoldDB" id="A0A0W0ZKM2"/>
<dbReference type="GO" id="GO:0008654">
    <property type="term" value="P:phospholipid biosynthetic process"/>
    <property type="evidence" value="ECO:0007669"/>
    <property type="project" value="InterPro"/>
</dbReference>
<dbReference type="EMBL" id="LNYU01000004">
    <property type="protein sequence ID" value="KTD69871.1"/>
    <property type="molecule type" value="Genomic_DNA"/>
</dbReference>
<keyword evidence="5" id="KW-1185">Reference proteome</keyword>
<dbReference type="InterPro" id="IPR000462">
    <property type="entry name" value="CDP-OH_P_trans"/>
</dbReference>
<keyword evidence="1 2" id="KW-0808">Transferase</keyword>
<dbReference type="STRING" id="45074.Lsan_0149"/>
<accession>A0A0W0ZKM2</accession>
<feature type="transmembrane region" description="Helical" evidence="3">
    <location>
        <begin position="46"/>
        <end position="70"/>
    </location>
</feature>
<name>A0A0W0ZKM2_9GAMM</name>
<dbReference type="PATRIC" id="fig|45074.5.peg.162"/>
<keyword evidence="3" id="KW-1133">Transmembrane helix</keyword>
<feature type="transmembrane region" description="Helical" evidence="3">
    <location>
        <begin position="120"/>
        <end position="143"/>
    </location>
</feature>
<protein>
    <submittedName>
        <fullName evidence="4">Putative phosphatidoglycerophosphate synthase</fullName>
    </submittedName>
</protein>
<evidence type="ECO:0000313" key="4">
    <source>
        <dbReference type="EMBL" id="KTD69871.1"/>
    </source>
</evidence>
<sequence>MVAKIGVNYMIEQHVREHYQQIFVNPIANHLPYFITPNQITLLSGILGLLIFPALLFHQEFLAICLLLLSGYCDTLDGTVARFSQQTSNWGSVLDIMIDRLVELVVVLALWCVAPLERGLWCLLMLGSMLLCITSFLVVGIFSENHSQKSFHYSPGLMERAEAFSFFIAMMVWPHAFVFLAFLFTLLVTFTAIVRLRDFYNQREIVD</sequence>
<dbReference type="Proteomes" id="UP000054703">
    <property type="component" value="Unassembled WGS sequence"/>
</dbReference>
<evidence type="ECO:0000256" key="3">
    <source>
        <dbReference type="SAM" id="Phobius"/>
    </source>
</evidence>
<dbReference type="Pfam" id="PF01066">
    <property type="entry name" value="CDP-OH_P_transf"/>
    <property type="match status" value="1"/>
</dbReference>
<dbReference type="Gene3D" id="1.20.120.1760">
    <property type="match status" value="1"/>
</dbReference>
<evidence type="ECO:0000256" key="1">
    <source>
        <dbReference type="ARBA" id="ARBA00022679"/>
    </source>
</evidence>
<reference evidence="4 5" key="1">
    <citation type="submission" date="2015-11" db="EMBL/GenBank/DDBJ databases">
        <title>Genomic analysis of 38 Legionella species identifies large and diverse effector repertoires.</title>
        <authorList>
            <person name="Burstein D."/>
            <person name="Amaro F."/>
            <person name="Zusman T."/>
            <person name="Lifshitz Z."/>
            <person name="Cohen O."/>
            <person name="Gilbert J.A."/>
            <person name="Pupko T."/>
            <person name="Shuman H.A."/>
            <person name="Segal G."/>
        </authorList>
    </citation>
    <scope>NUCLEOTIDE SEQUENCE [LARGE SCALE GENOMIC DNA]</scope>
    <source>
        <strain evidence="4 5">SC-63-C7</strain>
    </source>
</reference>
<evidence type="ECO:0000256" key="2">
    <source>
        <dbReference type="RuleBase" id="RU003750"/>
    </source>
</evidence>
<keyword evidence="3" id="KW-0812">Transmembrane</keyword>
<dbReference type="InterPro" id="IPR043130">
    <property type="entry name" value="CDP-OH_PTrfase_TM_dom"/>
</dbReference>
<comment type="similarity">
    <text evidence="2">Belongs to the CDP-alcohol phosphatidyltransferase class-I family.</text>
</comment>
<comment type="caution">
    <text evidence="4">The sequence shown here is derived from an EMBL/GenBank/DDBJ whole genome shotgun (WGS) entry which is preliminary data.</text>
</comment>
<dbReference type="GO" id="GO:0016020">
    <property type="term" value="C:membrane"/>
    <property type="evidence" value="ECO:0007669"/>
    <property type="project" value="InterPro"/>
</dbReference>
<dbReference type="PROSITE" id="PS00379">
    <property type="entry name" value="CDP_ALCOHOL_P_TRANSF"/>
    <property type="match status" value="1"/>
</dbReference>
<evidence type="ECO:0000313" key="5">
    <source>
        <dbReference type="Proteomes" id="UP000054703"/>
    </source>
</evidence>
<keyword evidence="3" id="KW-0472">Membrane</keyword>
<gene>
    <name evidence="4" type="ORF">Lsan_0149</name>
</gene>